<dbReference type="AlphaFoldDB" id="A0A812QGZ8"/>
<dbReference type="Proteomes" id="UP000649617">
    <property type="component" value="Unassembled WGS sequence"/>
</dbReference>
<evidence type="ECO:0000313" key="1">
    <source>
        <dbReference type="EMBL" id="CAE7389796.1"/>
    </source>
</evidence>
<protein>
    <recommendedName>
        <fullName evidence="3">LAGLIDADG endonuclease</fullName>
    </recommendedName>
</protein>
<name>A0A812QGZ8_SYMPI</name>
<organism evidence="1 2">
    <name type="scientific">Symbiodinium pilosum</name>
    <name type="common">Dinoflagellate</name>
    <dbReference type="NCBI Taxonomy" id="2952"/>
    <lineage>
        <taxon>Eukaryota</taxon>
        <taxon>Sar</taxon>
        <taxon>Alveolata</taxon>
        <taxon>Dinophyceae</taxon>
        <taxon>Suessiales</taxon>
        <taxon>Symbiodiniaceae</taxon>
        <taxon>Symbiodinium</taxon>
    </lineage>
</organism>
<evidence type="ECO:0008006" key="3">
    <source>
        <dbReference type="Google" id="ProtNLM"/>
    </source>
</evidence>
<dbReference type="SUPFAM" id="SSF55608">
    <property type="entry name" value="Homing endonucleases"/>
    <property type="match status" value="2"/>
</dbReference>
<proteinExistence type="predicted"/>
<comment type="caution">
    <text evidence="1">The sequence shown here is derived from an EMBL/GenBank/DDBJ whole genome shotgun (WGS) entry which is preliminary data.</text>
</comment>
<keyword evidence="2" id="KW-1185">Reference proteome</keyword>
<reference evidence="1" key="1">
    <citation type="submission" date="2021-02" db="EMBL/GenBank/DDBJ databases">
        <authorList>
            <person name="Dougan E. K."/>
            <person name="Rhodes N."/>
            <person name="Thang M."/>
            <person name="Chan C."/>
        </authorList>
    </citation>
    <scope>NUCLEOTIDE SEQUENCE</scope>
</reference>
<sequence length="401" mass="43860">MKGIGTLKERIGDRSQEVASNSKPLEEVQQKNKQLRAILQRLAWPRLGFFTVHGITHNLPWPPKLKLLSAEQGPAIRTLRYLSGFFDGDGCVTCSGSLSGCTLSVRQSYDKAEVLVLLCKTFGGRVYKGQDGLGLRKPLLDWVICGAPARRCANLLAIHSIVKKKQLLLAASWPDDARRRPDCKASLHSLKLCDSAVAGPCTWEYVAGFFDAEGCLQLYNRSTLRLAIKQKFATVLHCLQEFLVESCDAGANIYAGNGYFALYISRTSACKTVLQIMLDAGLLIKKQNAELALNTTHENAAKVRLTLAELVGNQMFGRRLDDAGMNRVPKAARRPVPRDEQAGKIGGGISGAQMQVLTVTLDEQEALKKALAALQKEGRSAADMAAHTEARVREGHLVMMS</sequence>
<dbReference type="Gene3D" id="3.10.28.10">
    <property type="entry name" value="Homing endonucleases"/>
    <property type="match status" value="2"/>
</dbReference>
<gene>
    <name evidence="1" type="ORF">SPIL2461_LOCUS9555</name>
</gene>
<evidence type="ECO:0000313" key="2">
    <source>
        <dbReference type="Proteomes" id="UP000649617"/>
    </source>
</evidence>
<dbReference type="EMBL" id="CAJNIZ010016780">
    <property type="protein sequence ID" value="CAE7389796.1"/>
    <property type="molecule type" value="Genomic_DNA"/>
</dbReference>
<dbReference type="InterPro" id="IPR027434">
    <property type="entry name" value="Homing_endonucl"/>
</dbReference>
<accession>A0A812QGZ8</accession>
<dbReference type="OrthoDB" id="439133at2759"/>